<dbReference type="STRING" id="1550241.MA03_01530"/>
<evidence type="ECO:0000313" key="7">
    <source>
        <dbReference type="Proteomes" id="UP000067434"/>
    </source>
</evidence>
<dbReference type="RefSeq" id="WP_052883586.1">
    <property type="nucleotide sequence ID" value="NZ_CP009961.1"/>
</dbReference>
<accession>A0A0F7CKT6</accession>
<dbReference type="PATRIC" id="fig|1550241.5.peg.312"/>
<dbReference type="Pfam" id="PF04060">
    <property type="entry name" value="FeS"/>
    <property type="match status" value="1"/>
</dbReference>
<evidence type="ECO:0000259" key="5">
    <source>
        <dbReference type="PROSITE" id="PS51656"/>
    </source>
</evidence>
<dbReference type="InterPro" id="IPR027417">
    <property type="entry name" value="P-loop_NTPase"/>
</dbReference>
<protein>
    <recommendedName>
        <fullName evidence="5">4Fe-4S domain-containing protein</fullName>
    </recommendedName>
</protein>
<dbReference type="AlphaFoldDB" id="A0A0F7CKT6"/>
<dbReference type="KEGG" id="thf:MA03_01530"/>
<keyword evidence="7" id="KW-1185">Reference proteome</keyword>
<dbReference type="NCBIfam" id="TIGR00176">
    <property type="entry name" value="mobB"/>
    <property type="match status" value="1"/>
</dbReference>
<dbReference type="GO" id="GO:0006777">
    <property type="term" value="P:Mo-molybdopterin cofactor biosynthetic process"/>
    <property type="evidence" value="ECO:0007669"/>
    <property type="project" value="InterPro"/>
</dbReference>
<keyword evidence="1" id="KW-0004">4Fe-4S</keyword>
<dbReference type="PANTHER" id="PTHR40072:SF1">
    <property type="entry name" value="MOLYBDOPTERIN-GUANINE DINUCLEOTIDE BIOSYNTHESIS ADAPTER PROTEIN"/>
    <property type="match status" value="1"/>
</dbReference>
<evidence type="ECO:0000256" key="2">
    <source>
        <dbReference type="ARBA" id="ARBA00022723"/>
    </source>
</evidence>
<proteinExistence type="predicted"/>
<dbReference type="GO" id="GO:0051539">
    <property type="term" value="F:4 iron, 4 sulfur cluster binding"/>
    <property type="evidence" value="ECO:0007669"/>
    <property type="project" value="UniProtKB-KW"/>
</dbReference>
<keyword evidence="3" id="KW-0408">Iron</keyword>
<dbReference type="EMBL" id="CP009961">
    <property type="protein sequence ID" value="AKG38226.1"/>
    <property type="molecule type" value="Genomic_DNA"/>
</dbReference>
<organism evidence="6 7">
    <name type="scientific">Infirmifilum uzonense</name>
    <dbReference type="NCBI Taxonomy" id="1550241"/>
    <lineage>
        <taxon>Archaea</taxon>
        <taxon>Thermoproteota</taxon>
        <taxon>Thermoprotei</taxon>
        <taxon>Thermofilales</taxon>
        <taxon>Thermofilaceae</taxon>
        <taxon>Infirmifilum</taxon>
    </lineage>
</organism>
<dbReference type="PROSITE" id="PS51656">
    <property type="entry name" value="4FE4S"/>
    <property type="match status" value="1"/>
</dbReference>
<keyword evidence="4" id="KW-0411">Iron-sulfur</keyword>
<feature type="domain" description="4Fe-4S" evidence="5">
    <location>
        <begin position="151"/>
        <end position="211"/>
    </location>
</feature>
<keyword evidence="2" id="KW-0479">Metal-binding</keyword>
<gene>
    <name evidence="6" type="ORF">MA03_01530</name>
</gene>
<dbReference type="Proteomes" id="UP000067434">
    <property type="component" value="Chromosome"/>
</dbReference>
<dbReference type="PANTHER" id="PTHR40072">
    <property type="entry name" value="MOLYBDOPTERIN-GUANINE DINUCLEOTIDE BIOSYNTHESIS ADAPTER PROTEIN-RELATED"/>
    <property type="match status" value="1"/>
</dbReference>
<evidence type="ECO:0000313" key="6">
    <source>
        <dbReference type="EMBL" id="AKG38226.1"/>
    </source>
</evidence>
<dbReference type="GeneID" id="25400871"/>
<dbReference type="InterPro" id="IPR052539">
    <property type="entry name" value="MGD_biosynthesis_adapter"/>
</dbReference>
<dbReference type="SUPFAM" id="SSF52540">
    <property type="entry name" value="P-loop containing nucleoside triphosphate hydrolases"/>
    <property type="match status" value="1"/>
</dbReference>
<name>A0A0F7CKT6_9CREN</name>
<dbReference type="GO" id="GO:0005525">
    <property type="term" value="F:GTP binding"/>
    <property type="evidence" value="ECO:0007669"/>
    <property type="project" value="InterPro"/>
</dbReference>
<evidence type="ECO:0000256" key="4">
    <source>
        <dbReference type="ARBA" id="ARBA00023014"/>
    </source>
</evidence>
<reference evidence="6 7" key="1">
    <citation type="journal article" date="2015" name="Stand. Genomic Sci.">
        <title>Complete genome sequence of and proposal of Thermofilum uzonense sp. nov. a novel hyperthermophilic crenarchaeon and emended description of the genus Thermofilum.</title>
        <authorList>
            <person name="Toshchakov S.V."/>
            <person name="Korzhenkov A.A."/>
            <person name="Samarov N.I."/>
            <person name="Mazunin I.O."/>
            <person name="Mozhey O.I."/>
            <person name="Shmyr I.S."/>
            <person name="Derbikova K.S."/>
            <person name="Taranov E.A."/>
            <person name="Dominova I.N."/>
            <person name="Bonch-Osmolovskaya E.A."/>
            <person name="Patrushev M.V."/>
            <person name="Podosokorskaya O.A."/>
            <person name="Kublanov I.V."/>
        </authorList>
    </citation>
    <scope>NUCLEOTIDE SEQUENCE [LARGE SCALE GENOMIC DNA]</scope>
    <source>
        <strain evidence="6 7">1807-2</strain>
    </source>
</reference>
<dbReference type="HOGENOM" id="CLU_068199_0_1_2"/>
<evidence type="ECO:0000256" key="3">
    <source>
        <dbReference type="ARBA" id="ARBA00023004"/>
    </source>
</evidence>
<dbReference type="Gene3D" id="3.40.50.300">
    <property type="entry name" value="P-loop containing nucleotide triphosphate hydrolases"/>
    <property type="match status" value="1"/>
</dbReference>
<evidence type="ECO:0000256" key="1">
    <source>
        <dbReference type="ARBA" id="ARBA00022485"/>
    </source>
</evidence>
<dbReference type="InterPro" id="IPR004435">
    <property type="entry name" value="MobB_dom"/>
</dbReference>
<sequence>MKAVAIIGYKDSGKTTVAETLIRLLKQKGFRVAALKHAHGGITLYNDDSSRLFKAGADYVVALSEKESLEIKGKPPLFWQYLSTMRSYDYLVVEGFKNTFPGARIVVARSVEEARALTSSLVIAYTGKIAEVAMGGELNAPIINISKEPEKLLDIVMQKAFEPPPGLDCGFCKFKSCIALAEAISRGEATLSECTVLKSRVSLRVDGEPVELNPFVQDVFKNVTLGLISTLKGVSSNPRKIELSLSL</sequence>
<dbReference type="GO" id="GO:0046872">
    <property type="term" value="F:metal ion binding"/>
    <property type="evidence" value="ECO:0007669"/>
    <property type="project" value="UniProtKB-KW"/>
</dbReference>
<dbReference type="Gene3D" id="1.10.15.40">
    <property type="entry name" value="Electron transport complex subunit B, putative Fe-S cluster"/>
    <property type="match status" value="1"/>
</dbReference>
<dbReference type="InterPro" id="IPR007202">
    <property type="entry name" value="4Fe-4S_dom"/>
</dbReference>
<dbReference type="Pfam" id="PF03205">
    <property type="entry name" value="MobB"/>
    <property type="match status" value="1"/>
</dbReference>
<dbReference type="OrthoDB" id="9014at2157"/>